<dbReference type="CDD" id="cd01285">
    <property type="entry name" value="nucleoside_deaminase"/>
    <property type="match status" value="1"/>
</dbReference>
<dbReference type="NCBIfam" id="NF008113">
    <property type="entry name" value="PRK10860.1"/>
    <property type="match status" value="1"/>
</dbReference>
<protein>
    <recommendedName>
        <fullName evidence="8">tRNA-specific adenosine deaminase</fullName>
        <ecNumber evidence="8">3.5.4.33</ecNumber>
    </recommendedName>
</protein>
<dbReference type="GO" id="GO:0008270">
    <property type="term" value="F:zinc ion binding"/>
    <property type="evidence" value="ECO:0007669"/>
    <property type="project" value="UniProtKB-UniRule"/>
</dbReference>
<gene>
    <name evidence="8 11" type="primary">tadA</name>
    <name evidence="11" type="ORF">H2515_05725</name>
</gene>
<dbReference type="PROSITE" id="PS51747">
    <property type="entry name" value="CYT_DCMP_DEAMINASES_2"/>
    <property type="match status" value="1"/>
</dbReference>
<dbReference type="SUPFAM" id="SSF53927">
    <property type="entry name" value="Cytidine deaminase-like"/>
    <property type="match status" value="1"/>
</dbReference>
<dbReference type="AlphaFoldDB" id="A0A7T4WFQ8"/>
<comment type="cofactor">
    <cofactor evidence="8">
        <name>Zn(2+)</name>
        <dbReference type="ChEBI" id="CHEBI:29105"/>
    </cofactor>
    <text evidence="8">Binds 1 zinc ion per subunit.</text>
</comment>
<evidence type="ECO:0000313" key="11">
    <source>
        <dbReference type="EMBL" id="QQD73742.1"/>
    </source>
</evidence>
<feature type="binding site" evidence="8">
    <location>
        <position position="92"/>
    </location>
    <ligand>
        <name>Zn(2+)</name>
        <dbReference type="ChEBI" id="CHEBI:29105"/>
        <note>catalytic</note>
    </ligand>
</feature>
<keyword evidence="5 8" id="KW-0378">Hydrolase</keyword>
<comment type="function">
    <text evidence="8">Catalyzes the deamination of adenosine to inosine at the wobble position 34 of tRNA(Arg2).</text>
</comment>
<dbReference type="InterPro" id="IPR028883">
    <property type="entry name" value="tRNA_aden_deaminase"/>
</dbReference>
<feature type="active site" description="Proton donor" evidence="8">
    <location>
        <position position="64"/>
    </location>
</feature>
<proteinExistence type="inferred from homology"/>
<comment type="subunit">
    <text evidence="2 8">Homodimer.</text>
</comment>
<evidence type="ECO:0000256" key="7">
    <source>
        <dbReference type="ARBA" id="ARBA00048045"/>
    </source>
</evidence>
<evidence type="ECO:0000256" key="2">
    <source>
        <dbReference type="ARBA" id="ARBA00011738"/>
    </source>
</evidence>
<keyword evidence="4 8" id="KW-0479">Metal-binding</keyword>
<dbReference type="PANTHER" id="PTHR11079">
    <property type="entry name" value="CYTOSINE DEAMINASE FAMILY MEMBER"/>
    <property type="match status" value="1"/>
</dbReference>
<evidence type="ECO:0000259" key="10">
    <source>
        <dbReference type="PROSITE" id="PS51747"/>
    </source>
</evidence>
<feature type="binding site" evidence="8">
    <location>
        <position position="62"/>
    </location>
    <ligand>
        <name>Zn(2+)</name>
        <dbReference type="ChEBI" id="CHEBI:29105"/>
        <note>catalytic</note>
    </ligand>
</feature>
<dbReference type="FunFam" id="3.40.140.10:FF:000005">
    <property type="entry name" value="tRNA-specific adenosine deaminase"/>
    <property type="match status" value="1"/>
</dbReference>
<feature type="domain" description="CMP/dCMP-type deaminase" evidence="10">
    <location>
        <begin position="10"/>
        <end position="122"/>
    </location>
</feature>
<feature type="compositionally biased region" description="Polar residues" evidence="9">
    <location>
        <begin position="176"/>
        <end position="188"/>
    </location>
</feature>
<comment type="catalytic activity">
    <reaction evidence="7 8">
        <text>adenosine(34) in tRNA + H2O + H(+) = inosine(34) in tRNA + NH4(+)</text>
        <dbReference type="Rhea" id="RHEA:43168"/>
        <dbReference type="Rhea" id="RHEA-COMP:10373"/>
        <dbReference type="Rhea" id="RHEA-COMP:10374"/>
        <dbReference type="ChEBI" id="CHEBI:15377"/>
        <dbReference type="ChEBI" id="CHEBI:15378"/>
        <dbReference type="ChEBI" id="CHEBI:28938"/>
        <dbReference type="ChEBI" id="CHEBI:74411"/>
        <dbReference type="ChEBI" id="CHEBI:82852"/>
        <dbReference type="EC" id="3.5.4.33"/>
    </reaction>
</comment>
<organism evidence="11 12">
    <name type="scientific">Acidithiobacillus ferrivorans</name>
    <dbReference type="NCBI Taxonomy" id="160808"/>
    <lineage>
        <taxon>Bacteria</taxon>
        <taxon>Pseudomonadati</taxon>
        <taxon>Pseudomonadota</taxon>
        <taxon>Acidithiobacillia</taxon>
        <taxon>Acidithiobacillales</taxon>
        <taxon>Acidithiobacillaceae</taxon>
        <taxon>Acidithiobacillus</taxon>
    </lineage>
</organism>
<evidence type="ECO:0000256" key="9">
    <source>
        <dbReference type="SAM" id="MobiDB-lite"/>
    </source>
</evidence>
<dbReference type="PANTHER" id="PTHR11079:SF202">
    <property type="entry name" value="TRNA-SPECIFIC ADENOSINE DEAMINASE"/>
    <property type="match status" value="1"/>
</dbReference>
<evidence type="ECO:0000256" key="5">
    <source>
        <dbReference type="ARBA" id="ARBA00022801"/>
    </source>
</evidence>
<dbReference type="InterPro" id="IPR016192">
    <property type="entry name" value="APOBEC/CMP_deaminase_Zn-bd"/>
</dbReference>
<dbReference type="EC" id="3.5.4.33" evidence="8"/>
<dbReference type="InterPro" id="IPR016193">
    <property type="entry name" value="Cytidine_deaminase-like"/>
</dbReference>
<dbReference type="RefSeq" id="WP_198661151.1">
    <property type="nucleotide sequence ID" value="NZ_CP059488.1"/>
</dbReference>
<dbReference type="InterPro" id="IPR002125">
    <property type="entry name" value="CMP_dCMP_dom"/>
</dbReference>
<keyword evidence="6 8" id="KW-0862">Zinc</keyword>
<evidence type="ECO:0000256" key="8">
    <source>
        <dbReference type="HAMAP-Rule" id="MF_00972"/>
    </source>
</evidence>
<evidence type="ECO:0000313" key="12">
    <source>
        <dbReference type="Proteomes" id="UP000595420"/>
    </source>
</evidence>
<feature type="binding site" evidence="8">
    <location>
        <position position="95"/>
    </location>
    <ligand>
        <name>Zn(2+)</name>
        <dbReference type="ChEBI" id="CHEBI:29105"/>
        <note>catalytic</note>
    </ligand>
</feature>
<evidence type="ECO:0000256" key="3">
    <source>
        <dbReference type="ARBA" id="ARBA00022694"/>
    </source>
</evidence>
<dbReference type="Proteomes" id="UP000595420">
    <property type="component" value="Chromosome"/>
</dbReference>
<dbReference type="HAMAP" id="MF_00972">
    <property type="entry name" value="tRNA_aden_deaminase"/>
    <property type="match status" value="1"/>
</dbReference>
<feature type="region of interest" description="Disordered" evidence="9">
    <location>
        <begin position="162"/>
        <end position="188"/>
    </location>
</feature>
<comment type="similarity">
    <text evidence="1">Belongs to the cytidine and deoxycytidylate deaminase family. ADAT2 subfamily.</text>
</comment>
<reference evidence="11 12" key="1">
    <citation type="submission" date="2020-07" db="EMBL/GenBank/DDBJ databases">
        <title>Complete genome sequence analysis of Acidithiobacillus ferrivorans XJFY6S-08 reveals extreme environmental adaptation to alpine acid mine drainage.</title>
        <authorList>
            <person name="Yan L."/>
            <person name="Ni Y."/>
        </authorList>
    </citation>
    <scope>NUCLEOTIDE SEQUENCE [LARGE SCALE GENOMIC DNA]</scope>
    <source>
        <strain evidence="11 12">XJFY6S-08</strain>
    </source>
</reference>
<sequence length="188" mass="19987">MILTETDGHYRDLAWMTLALDYAARGAIQGEVPVGAVLLGADGHLLAAAHNTPVQSHDPSAHAEMLVLRQAAQVLQNYRLTGATLYVTLEPCVMCIGAMLHARVARLVYAASDPKTGAVESLYHLLEDGRFNHRIVTEGGVLAAPSATLLRNFFRARRRGKGAGEADVATAETGVETGQRSGDAALQS</sequence>
<evidence type="ECO:0000256" key="6">
    <source>
        <dbReference type="ARBA" id="ARBA00022833"/>
    </source>
</evidence>
<dbReference type="Pfam" id="PF00383">
    <property type="entry name" value="dCMP_cyt_deam_1"/>
    <property type="match status" value="1"/>
</dbReference>
<dbReference type="GO" id="GO:0052717">
    <property type="term" value="F:tRNA-specific adenosine-34 deaminase activity"/>
    <property type="evidence" value="ECO:0007669"/>
    <property type="project" value="UniProtKB-UniRule"/>
</dbReference>
<evidence type="ECO:0000256" key="1">
    <source>
        <dbReference type="ARBA" id="ARBA00010669"/>
    </source>
</evidence>
<evidence type="ECO:0000256" key="4">
    <source>
        <dbReference type="ARBA" id="ARBA00022723"/>
    </source>
</evidence>
<accession>A0A7T4WFQ8</accession>
<dbReference type="Gene3D" id="3.40.140.10">
    <property type="entry name" value="Cytidine Deaminase, domain 2"/>
    <property type="match status" value="1"/>
</dbReference>
<dbReference type="GO" id="GO:0002100">
    <property type="term" value="P:tRNA wobble adenosine to inosine editing"/>
    <property type="evidence" value="ECO:0007669"/>
    <property type="project" value="UniProtKB-UniRule"/>
</dbReference>
<dbReference type="EMBL" id="CP059488">
    <property type="protein sequence ID" value="QQD73742.1"/>
    <property type="molecule type" value="Genomic_DNA"/>
</dbReference>
<dbReference type="PROSITE" id="PS00903">
    <property type="entry name" value="CYT_DCMP_DEAMINASES_1"/>
    <property type="match status" value="1"/>
</dbReference>
<keyword evidence="3 8" id="KW-0819">tRNA processing</keyword>
<name>A0A7T4WFQ8_9PROT</name>